<accession>A0ABW4DGM3</accession>
<proteinExistence type="predicted"/>
<keyword evidence="2" id="KW-0489">Methyltransferase</keyword>
<feature type="domain" description="DNA methylase adenine-specific" evidence="1">
    <location>
        <begin position="12"/>
        <end position="78"/>
    </location>
</feature>
<dbReference type="Pfam" id="PF02384">
    <property type="entry name" value="N6_Mtase"/>
    <property type="match status" value="1"/>
</dbReference>
<reference evidence="3" key="1">
    <citation type="journal article" date="2019" name="Int. J. Syst. Evol. Microbiol.">
        <title>The Global Catalogue of Microorganisms (GCM) 10K type strain sequencing project: providing services to taxonomists for standard genome sequencing and annotation.</title>
        <authorList>
            <consortium name="The Broad Institute Genomics Platform"/>
            <consortium name="The Broad Institute Genome Sequencing Center for Infectious Disease"/>
            <person name="Wu L."/>
            <person name="Ma J."/>
        </authorList>
    </citation>
    <scope>NUCLEOTIDE SEQUENCE [LARGE SCALE GENOMIC DNA]</scope>
    <source>
        <strain evidence="3">CCM 9147</strain>
    </source>
</reference>
<dbReference type="RefSeq" id="WP_377570846.1">
    <property type="nucleotide sequence ID" value="NZ_JAFFQR010000007.1"/>
</dbReference>
<keyword evidence="2" id="KW-0808">Transferase</keyword>
<evidence type="ECO:0000313" key="3">
    <source>
        <dbReference type="Proteomes" id="UP001597340"/>
    </source>
</evidence>
<name>A0ABW4DGM3_9BACL</name>
<dbReference type="Proteomes" id="UP001597340">
    <property type="component" value="Unassembled WGS sequence"/>
</dbReference>
<organism evidence="2 3">
    <name type="scientific">Paenibacillus farraposensis</name>
    <dbReference type="NCBI Taxonomy" id="2807095"/>
    <lineage>
        <taxon>Bacteria</taxon>
        <taxon>Bacillati</taxon>
        <taxon>Bacillota</taxon>
        <taxon>Bacilli</taxon>
        <taxon>Bacillales</taxon>
        <taxon>Paenibacillaceae</taxon>
        <taxon>Paenibacillus</taxon>
    </lineage>
</organism>
<dbReference type="SUPFAM" id="SSF53335">
    <property type="entry name" value="S-adenosyl-L-methionine-dependent methyltransferases"/>
    <property type="match status" value="1"/>
</dbReference>
<dbReference type="GO" id="GO:0032259">
    <property type="term" value="P:methylation"/>
    <property type="evidence" value="ECO:0007669"/>
    <property type="project" value="UniProtKB-KW"/>
</dbReference>
<keyword evidence="3" id="KW-1185">Reference proteome</keyword>
<sequence>MLLTVQGELPGGDKPGAIKFFGQEKNTTTYNLARMNLMMHGVSFNNMTLSNADTLESDWPDGPDAQGIDNPRSFDAVVEVRTCLLSLLFESIPTKSSSISGCLFSDGSRS</sequence>
<dbReference type="GO" id="GO:0008168">
    <property type="term" value="F:methyltransferase activity"/>
    <property type="evidence" value="ECO:0007669"/>
    <property type="project" value="UniProtKB-KW"/>
</dbReference>
<gene>
    <name evidence="2" type="ORF">ACFQ5D_21240</name>
</gene>
<dbReference type="EMBL" id="JBHTNZ010000045">
    <property type="protein sequence ID" value="MFD1463822.1"/>
    <property type="molecule type" value="Genomic_DNA"/>
</dbReference>
<protein>
    <submittedName>
        <fullName evidence="2">N-6 DNA methylase</fullName>
    </submittedName>
</protein>
<evidence type="ECO:0000259" key="1">
    <source>
        <dbReference type="Pfam" id="PF02384"/>
    </source>
</evidence>
<dbReference type="InterPro" id="IPR029063">
    <property type="entry name" value="SAM-dependent_MTases_sf"/>
</dbReference>
<dbReference type="Gene3D" id="3.40.50.150">
    <property type="entry name" value="Vaccinia Virus protein VP39"/>
    <property type="match status" value="1"/>
</dbReference>
<evidence type="ECO:0000313" key="2">
    <source>
        <dbReference type="EMBL" id="MFD1463822.1"/>
    </source>
</evidence>
<comment type="caution">
    <text evidence="2">The sequence shown here is derived from an EMBL/GenBank/DDBJ whole genome shotgun (WGS) entry which is preliminary data.</text>
</comment>
<dbReference type="InterPro" id="IPR003356">
    <property type="entry name" value="DNA_methylase_A-5"/>
</dbReference>